<dbReference type="KEGG" id="rli:RLO149_c021410"/>
<name>F7ZLR6_ROSLO</name>
<keyword evidence="2" id="KW-0255">Endonuclease</keyword>
<dbReference type="InterPro" id="IPR005135">
    <property type="entry name" value="Endo/exonuclease/phosphatase"/>
</dbReference>
<dbReference type="EMBL" id="CP002623">
    <property type="protein sequence ID" value="AEI94117.1"/>
    <property type="molecule type" value="Genomic_DNA"/>
</dbReference>
<dbReference type="RefSeq" id="WP_013962041.1">
    <property type="nucleotide sequence ID" value="NC_015730.1"/>
</dbReference>
<dbReference type="PANTHER" id="PTHR14859">
    <property type="entry name" value="CALCOFLUOR WHITE HYPERSENSITIVE PROTEIN PRECURSOR"/>
    <property type="match status" value="1"/>
</dbReference>
<dbReference type="eggNOG" id="COG3568">
    <property type="taxonomic scope" value="Bacteria"/>
</dbReference>
<dbReference type="OrthoDB" id="9813425at2"/>
<dbReference type="GO" id="GO:0004519">
    <property type="term" value="F:endonuclease activity"/>
    <property type="evidence" value="ECO:0007669"/>
    <property type="project" value="UniProtKB-KW"/>
</dbReference>
<dbReference type="GO" id="GO:0004527">
    <property type="term" value="F:exonuclease activity"/>
    <property type="evidence" value="ECO:0007669"/>
    <property type="project" value="UniProtKB-KW"/>
</dbReference>
<evidence type="ECO:0000313" key="2">
    <source>
        <dbReference type="EMBL" id="AEI94117.1"/>
    </source>
</evidence>
<proteinExistence type="predicted"/>
<dbReference type="Proteomes" id="UP000001353">
    <property type="component" value="Chromosome"/>
</dbReference>
<feature type="domain" description="Endonuclease/exonuclease/phosphatase" evidence="1">
    <location>
        <begin position="9"/>
        <end position="234"/>
    </location>
</feature>
<dbReference type="Pfam" id="PF03372">
    <property type="entry name" value="Exo_endo_phos"/>
    <property type="match status" value="1"/>
</dbReference>
<dbReference type="GO" id="GO:0006506">
    <property type="term" value="P:GPI anchor biosynthetic process"/>
    <property type="evidence" value="ECO:0007669"/>
    <property type="project" value="TreeGrafter"/>
</dbReference>
<evidence type="ECO:0000259" key="1">
    <source>
        <dbReference type="Pfam" id="PF03372"/>
    </source>
</evidence>
<dbReference type="AlphaFoldDB" id="F7ZLR6"/>
<organism evidence="2 3">
    <name type="scientific">Roseobacter litoralis (strain ATCC 49566 / DSM 6996 / JCM 21268 / NBRC 15278 / OCh 149)</name>
    <dbReference type="NCBI Taxonomy" id="391595"/>
    <lineage>
        <taxon>Bacteria</taxon>
        <taxon>Pseudomonadati</taxon>
        <taxon>Pseudomonadota</taxon>
        <taxon>Alphaproteobacteria</taxon>
        <taxon>Rhodobacterales</taxon>
        <taxon>Roseobacteraceae</taxon>
        <taxon>Roseobacter</taxon>
    </lineage>
</organism>
<reference evidence="2 3" key="1">
    <citation type="journal article" date="2011" name="BMC Genomics">
        <title>Comparative genome analysis and genome-guided physiological analysis of Roseobacter litoralis.</title>
        <authorList>
            <person name="Kalhoefer D."/>
            <person name="Thole S."/>
            <person name="Voget S."/>
            <person name="Lehmann R."/>
            <person name="Liesegang H."/>
            <person name="Wollher A."/>
            <person name="Daniel R."/>
            <person name="Simon M."/>
            <person name="Brinkhoff T."/>
        </authorList>
    </citation>
    <scope>NUCLEOTIDE SEQUENCE [LARGE SCALE GENOMIC DNA]</scope>
    <source>
        <strain evidence="3">ATCC 49566 / DSM 6996 / JCM 21268 / NBRC 15278 / OCh 149</strain>
    </source>
</reference>
<dbReference type="HOGENOM" id="CLU_060500_3_0_5"/>
<keyword evidence="2" id="KW-0540">Nuclease</keyword>
<dbReference type="Gene3D" id="3.60.10.10">
    <property type="entry name" value="Endonuclease/exonuclease/phosphatase"/>
    <property type="match status" value="1"/>
</dbReference>
<dbReference type="InterPro" id="IPR051916">
    <property type="entry name" value="GPI-anchor_lipid_remodeler"/>
</dbReference>
<accession>F7ZLR6</accession>
<dbReference type="InterPro" id="IPR036691">
    <property type="entry name" value="Endo/exonu/phosph_ase_sf"/>
</dbReference>
<gene>
    <name evidence="2" type="ordered locus">RLO149_c021410</name>
</gene>
<dbReference type="PANTHER" id="PTHR14859:SF15">
    <property type="entry name" value="ENDONUCLEASE_EXONUCLEASE_PHOSPHATASE DOMAIN-CONTAINING PROTEIN"/>
    <property type="match status" value="1"/>
</dbReference>
<dbReference type="STRING" id="391595.RLO149_c021410"/>
<dbReference type="GO" id="GO:0016020">
    <property type="term" value="C:membrane"/>
    <property type="evidence" value="ECO:0007669"/>
    <property type="project" value="GOC"/>
</dbReference>
<protein>
    <submittedName>
        <fullName evidence="2">Endonuclease/exonuclease/phosphatase protein</fullName>
    </submittedName>
</protein>
<evidence type="ECO:0000313" key="3">
    <source>
        <dbReference type="Proteomes" id="UP000001353"/>
    </source>
</evidence>
<keyword evidence="2" id="KW-0378">Hydrolase</keyword>
<dbReference type="SUPFAM" id="SSF56219">
    <property type="entry name" value="DNase I-like"/>
    <property type="match status" value="1"/>
</dbReference>
<keyword evidence="3" id="KW-1185">Reference proteome</keyword>
<sequence>MRVLKLKCMTWNIHRAKGSDGQVDPGRIESAISQILAPAAPDILALQEADEECPPHGGILNIAQISKATGLAYAHQDAALRWGSNSYGFLGTILFLHNRFDQTHADVIDLPGHCHRGAVAVETLIDRRAVRVISTHLSLSQPLRIVQMRIIGQYLMRRPKMQTILLGDLNEWRPWGGAAFCKAIVGTSLKGPAKCTFPARWPILPLDRILTDAPGRVESVGVLDHPGIHAASDHRPLHALVTVP</sequence>